<proteinExistence type="inferred from homology"/>
<dbReference type="EMBL" id="CABIKM010000025">
    <property type="protein sequence ID" value="VUZ85251.1"/>
    <property type="molecule type" value="Genomic_DNA"/>
</dbReference>
<dbReference type="PANTHER" id="PTHR38686">
    <property type="entry name" value="APOLIPOPROTEIN N-ACYLTRANSFERASE"/>
    <property type="match status" value="1"/>
</dbReference>
<dbReference type="Gene3D" id="3.60.110.10">
    <property type="entry name" value="Carbon-nitrogen hydrolase"/>
    <property type="match status" value="1"/>
</dbReference>
<evidence type="ECO:0000256" key="2">
    <source>
        <dbReference type="ARBA" id="ARBA00022475"/>
    </source>
</evidence>
<comment type="function">
    <text evidence="8">Catalyzes the phospholipid dependent N-acylation of the N-terminal cysteine of apolipoprotein, the last step in lipoprotein maturation.</text>
</comment>
<feature type="transmembrane region" description="Helical" evidence="8">
    <location>
        <begin position="483"/>
        <end position="504"/>
    </location>
</feature>
<evidence type="ECO:0000256" key="5">
    <source>
        <dbReference type="ARBA" id="ARBA00022989"/>
    </source>
</evidence>
<evidence type="ECO:0000256" key="1">
    <source>
        <dbReference type="ARBA" id="ARBA00004651"/>
    </source>
</evidence>
<sequence>MIAVLLAALSGGLLILAFPTPDLGWPAFVALIPLLWAIRGQTPLRAFYLGTLTGLLFYLISVSWVTHSMTAYGGVPFVVSALALLVLAAYLSLYVGVFAMGTVWTAGLSWPLKLLAPSALWVGLEYLRTYALTGFPWILLGYTQYRNSMLLPIASVAGVYGLSFIIVLINVALVQVVGGAPTRLWSIGLTGAVVLILILSPGLLSPAPTALSTAPSASGGSEQELKVALVQGNIDQALKWDPSMQAATVEQYRRLSLEAAKDAPALIVWPETAVPFFLRYEPVLLGRVLDIAAETGSYLLVGSPDAEPPAAAGSETRYRNSAFLISPKRELLSRYDKMHMVPFGEYIPLKSLLFFVNKLAYGIGDFEGGRTYTVLNIPGGRFGATICYEAIFPDQVRRYVQDGAEFLVNITNDAWFGRSAAPAQHLAMAVLRAVENRRYLVRAANTGISAIVDPNGRIVRASDIFVPAVMTDRIRVERTQTFYTRYGDLFAWICVVFIVTVFMATRARSAVRIASVPAATSQRRMR</sequence>
<keyword evidence="6 8" id="KW-0472">Membrane</keyword>
<keyword evidence="11" id="KW-1185">Reference proteome</keyword>
<dbReference type="PANTHER" id="PTHR38686:SF1">
    <property type="entry name" value="APOLIPOPROTEIN N-ACYLTRANSFERASE"/>
    <property type="match status" value="1"/>
</dbReference>
<accession>A0A564ZIS8</accession>
<dbReference type="PROSITE" id="PS50263">
    <property type="entry name" value="CN_HYDROLASE"/>
    <property type="match status" value="1"/>
</dbReference>
<keyword evidence="4 8" id="KW-0812">Transmembrane</keyword>
<feature type="transmembrane region" description="Helical" evidence="8">
    <location>
        <begin position="126"/>
        <end position="145"/>
    </location>
</feature>
<keyword evidence="5 8" id="KW-1133">Transmembrane helix</keyword>
<dbReference type="CDD" id="cd07571">
    <property type="entry name" value="ALP_N-acyl_transferase"/>
    <property type="match status" value="1"/>
</dbReference>
<dbReference type="SUPFAM" id="SSF56317">
    <property type="entry name" value="Carbon-nitrogen hydrolase"/>
    <property type="match status" value="1"/>
</dbReference>
<dbReference type="InterPro" id="IPR004563">
    <property type="entry name" value="Apolipo_AcylTrfase"/>
</dbReference>
<dbReference type="UniPathway" id="UPA00666"/>
<feature type="transmembrane region" description="Helical" evidence="8">
    <location>
        <begin position="184"/>
        <end position="204"/>
    </location>
</feature>
<organism evidence="10 11">
    <name type="scientific">Candidatus Methylomirabilis lanthanidiphila</name>
    <dbReference type="NCBI Taxonomy" id="2211376"/>
    <lineage>
        <taxon>Bacteria</taxon>
        <taxon>Candidatus Methylomirabilota</taxon>
        <taxon>Candidatus Methylomirabilia</taxon>
        <taxon>Candidatus Methylomirabilales</taxon>
        <taxon>Candidatus Methylomirabilaceae</taxon>
        <taxon>Candidatus Methylomirabilis</taxon>
    </lineage>
</organism>
<comment type="subcellular location">
    <subcellularLocation>
        <location evidence="1 8">Cell membrane</location>
        <topology evidence="1 8">Multi-pass membrane protein</topology>
    </subcellularLocation>
</comment>
<gene>
    <name evidence="8 10" type="primary">lnt</name>
    <name evidence="10" type="ORF">MELA_01633</name>
</gene>
<evidence type="ECO:0000259" key="9">
    <source>
        <dbReference type="PROSITE" id="PS50263"/>
    </source>
</evidence>
<feature type="domain" description="CN hydrolase" evidence="9">
    <location>
        <begin position="230"/>
        <end position="476"/>
    </location>
</feature>
<dbReference type="Proteomes" id="UP000334340">
    <property type="component" value="Unassembled WGS sequence"/>
</dbReference>
<keyword evidence="10" id="KW-0449">Lipoprotein</keyword>
<comment type="catalytic activity">
    <reaction evidence="8">
        <text>N-terminal S-1,2-diacyl-sn-glyceryl-L-cysteinyl-[lipoprotein] + a glycerophospholipid = N-acyl-S-1,2-diacyl-sn-glyceryl-L-cysteinyl-[lipoprotein] + a 2-acyl-sn-glycero-3-phospholipid + H(+)</text>
        <dbReference type="Rhea" id="RHEA:48228"/>
        <dbReference type="Rhea" id="RHEA-COMP:14681"/>
        <dbReference type="Rhea" id="RHEA-COMP:14684"/>
        <dbReference type="ChEBI" id="CHEBI:15378"/>
        <dbReference type="ChEBI" id="CHEBI:136912"/>
        <dbReference type="ChEBI" id="CHEBI:140656"/>
        <dbReference type="ChEBI" id="CHEBI:140657"/>
        <dbReference type="ChEBI" id="CHEBI:140660"/>
        <dbReference type="EC" id="2.3.1.269"/>
    </reaction>
</comment>
<dbReference type="Pfam" id="PF20154">
    <property type="entry name" value="LNT_N"/>
    <property type="match status" value="1"/>
</dbReference>
<dbReference type="EC" id="2.3.1.269" evidence="8"/>
<dbReference type="AlphaFoldDB" id="A0A564ZIS8"/>
<comment type="pathway">
    <text evidence="8">Protein modification; lipoprotein biosynthesis (N-acyl transfer).</text>
</comment>
<dbReference type="Pfam" id="PF00795">
    <property type="entry name" value="CN_hydrolase"/>
    <property type="match status" value="1"/>
</dbReference>
<dbReference type="InterPro" id="IPR045378">
    <property type="entry name" value="LNT_N"/>
</dbReference>
<dbReference type="GO" id="GO:0016410">
    <property type="term" value="F:N-acyltransferase activity"/>
    <property type="evidence" value="ECO:0007669"/>
    <property type="project" value="UniProtKB-UniRule"/>
</dbReference>
<evidence type="ECO:0000256" key="4">
    <source>
        <dbReference type="ARBA" id="ARBA00022692"/>
    </source>
</evidence>
<evidence type="ECO:0000313" key="10">
    <source>
        <dbReference type="EMBL" id="VUZ85251.1"/>
    </source>
</evidence>
<evidence type="ECO:0000256" key="8">
    <source>
        <dbReference type="HAMAP-Rule" id="MF_01148"/>
    </source>
</evidence>
<dbReference type="NCBIfam" id="TIGR00546">
    <property type="entry name" value="lnt"/>
    <property type="match status" value="1"/>
</dbReference>
<evidence type="ECO:0000256" key="3">
    <source>
        <dbReference type="ARBA" id="ARBA00022679"/>
    </source>
</evidence>
<dbReference type="InterPro" id="IPR003010">
    <property type="entry name" value="C-N_Hydrolase"/>
</dbReference>
<name>A0A564ZIS8_9BACT</name>
<evidence type="ECO:0000313" key="11">
    <source>
        <dbReference type="Proteomes" id="UP000334340"/>
    </source>
</evidence>
<keyword evidence="7 8" id="KW-0012">Acyltransferase</keyword>
<keyword evidence="3 8" id="KW-0808">Transferase</keyword>
<feature type="transmembrane region" description="Helical" evidence="8">
    <location>
        <begin position="157"/>
        <end position="178"/>
    </location>
</feature>
<comment type="similarity">
    <text evidence="8">Belongs to the CN hydrolase family. Apolipoprotein N-acyltransferase subfamily.</text>
</comment>
<dbReference type="HAMAP" id="MF_01148">
    <property type="entry name" value="Lnt"/>
    <property type="match status" value="1"/>
</dbReference>
<dbReference type="GO" id="GO:0005886">
    <property type="term" value="C:plasma membrane"/>
    <property type="evidence" value="ECO:0007669"/>
    <property type="project" value="UniProtKB-SubCell"/>
</dbReference>
<evidence type="ECO:0000256" key="7">
    <source>
        <dbReference type="ARBA" id="ARBA00023315"/>
    </source>
</evidence>
<feature type="transmembrane region" description="Helical" evidence="8">
    <location>
        <begin position="77"/>
        <end position="106"/>
    </location>
</feature>
<dbReference type="GO" id="GO:0042158">
    <property type="term" value="P:lipoprotein biosynthetic process"/>
    <property type="evidence" value="ECO:0007669"/>
    <property type="project" value="UniProtKB-UniRule"/>
</dbReference>
<reference evidence="10 11" key="1">
    <citation type="submission" date="2019-07" db="EMBL/GenBank/DDBJ databases">
        <authorList>
            <person name="Cremers G."/>
        </authorList>
    </citation>
    <scope>NUCLEOTIDE SEQUENCE [LARGE SCALE GENOMIC DNA]</scope>
</reference>
<evidence type="ECO:0000256" key="6">
    <source>
        <dbReference type="ARBA" id="ARBA00023136"/>
    </source>
</evidence>
<keyword evidence="2 8" id="KW-1003">Cell membrane</keyword>
<feature type="transmembrane region" description="Helical" evidence="8">
    <location>
        <begin position="46"/>
        <end position="65"/>
    </location>
</feature>
<protein>
    <recommendedName>
        <fullName evidence="8">Apolipoprotein N-acyltransferase</fullName>
        <shortName evidence="8">ALP N-acyltransferase</shortName>
        <ecNumber evidence="8">2.3.1.269</ecNumber>
    </recommendedName>
</protein>
<dbReference type="InterPro" id="IPR036526">
    <property type="entry name" value="C-N_Hydrolase_sf"/>
</dbReference>